<evidence type="ECO:0000313" key="2">
    <source>
        <dbReference type="EMBL" id="CAB4911598.1"/>
    </source>
</evidence>
<feature type="compositionally biased region" description="Basic and acidic residues" evidence="1">
    <location>
        <begin position="249"/>
        <end position="263"/>
    </location>
</feature>
<accession>A0A6J7GXW9</accession>
<name>A0A6J7GXW9_9ZZZZ</name>
<sequence length="310" mass="32018">MAPLAQGADGLVQRPAGVQRGLGEVGVEDDPEVGQGGLDLGEHQLDAAYPEPLLLLVLGQVEDAGLRGHDLCTDVGDVVTGVAVLGHRAARRGGHQAAGEPVDLGPGVVEVVLPADLSPGRGEQPAQRVADRRPPGGPQGHRPGRVGRHELQVHLQPGERVGAAVGLPRRHRVDGDLAQRAGGEGHVEEPRTGHVDPLDTGLLAQVGGQQLGHLAGRPAGLLGQLERHGGGVVAVLGVARALHHDVVGDGDREGAALDGRGDDGADEGTELLGRHRVIVEERNHRLRRAVDQQAGPVCAVTRGRPHSSAT</sequence>
<dbReference type="AlphaFoldDB" id="A0A6J7GXW9"/>
<reference evidence="2" key="1">
    <citation type="submission" date="2020-05" db="EMBL/GenBank/DDBJ databases">
        <authorList>
            <person name="Chiriac C."/>
            <person name="Salcher M."/>
            <person name="Ghai R."/>
            <person name="Kavagutti S V."/>
        </authorList>
    </citation>
    <scope>NUCLEOTIDE SEQUENCE</scope>
</reference>
<dbReference type="EMBL" id="CAFBMQ010000125">
    <property type="protein sequence ID" value="CAB4911598.1"/>
    <property type="molecule type" value="Genomic_DNA"/>
</dbReference>
<feature type="region of interest" description="Disordered" evidence="1">
    <location>
        <begin position="1"/>
        <end position="31"/>
    </location>
</feature>
<gene>
    <name evidence="2" type="ORF">UFOPK3609_00897</name>
</gene>
<feature type="region of interest" description="Disordered" evidence="1">
    <location>
        <begin position="249"/>
        <end position="269"/>
    </location>
</feature>
<protein>
    <submittedName>
        <fullName evidence="2">Unannotated protein</fullName>
    </submittedName>
</protein>
<feature type="region of interest" description="Disordered" evidence="1">
    <location>
        <begin position="116"/>
        <end position="145"/>
    </location>
</feature>
<proteinExistence type="predicted"/>
<evidence type="ECO:0000256" key="1">
    <source>
        <dbReference type="SAM" id="MobiDB-lite"/>
    </source>
</evidence>
<organism evidence="2">
    <name type="scientific">freshwater metagenome</name>
    <dbReference type="NCBI Taxonomy" id="449393"/>
    <lineage>
        <taxon>unclassified sequences</taxon>
        <taxon>metagenomes</taxon>
        <taxon>ecological metagenomes</taxon>
    </lineage>
</organism>